<proteinExistence type="predicted"/>
<organism evidence="1 2">
    <name type="scientific">Oceanobacillus zhaokaii</name>
    <dbReference type="NCBI Taxonomy" id="2052660"/>
    <lineage>
        <taxon>Bacteria</taxon>
        <taxon>Bacillati</taxon>
        <taxon>Bacillota</taxon>
        <taxon>Bacilli</taxon>
        <taxon>Bacillales</taxon>
        <taxon>Bacillaceae</taxon>
        <taxon>Oceanobacillus</taxon>
    </lineage>
</organism>
<name>A0A345PFM6_9BACI</name>
<dbReference type="KEGG" id="ocn:CUC15_07690"/>
<sequence length="79" mass="9371">MGYILPIEMYQYSDYQKRISAEKRKVSSIDSPFKVVLEKKHQEIANQFDRTFTSTYQTPQQVIPDEIITGKGRYFNQFV</sequence>
<evidence type="ECO:0000313" key="2">
    <source>
        <dbReference type="Proteomes" id="UP000253908"/>
    </source>
</evidence>
<dbReference type="AlphaFoldDB" id="A0A345PFM6"/>
<gene>
    <name evidence="1" type="ORF">CUC15_07690</name>
</gene>
<protein>
    <submittedName>
        <fullName evidence="1">Uncharacterized protein</fullName>
    </submittedName>
</protein>
<accession>A0A345PFM6</accession>
<dbReference type="OrthoDB" id="2706316at2"/>
<dbReference type="RefSeq" id="WP_114916103.1">
    <property type="nucleotide sequence ID" value="NZ_CP024848.1"/>
</dbReference>
<dbReference type="Proteomes" id="UP000253908">
    <property type="component" value="Chromosome"/>
</dbReference>
<keyword evidence="2" id="KW-1185">Reference proteome</keyword>
<reference evidence="2" key="1">
    <citation type="submission" date="2017-11" db="EMBL/GenBank/DDBJ databases">
        <authorList>
            <person name="Zhu W."/>
        </authorList>
    </citation>
    <scope>NUCLEOTIDE SEQUENCE [LARGE SCALE GENOMIC DNA]</scope>
    <source>
        <strain evidence="2">160</strain>
    </source>
</reference>
<dbReference type="EMBL" id="CP024848">
    <property type="protein sequence ID" value="AXI08806.1"/>
    <property type="molecule type" value="Genomic_DNA"/>
</dbReference>
<evidence type="ECO:0000313" key="1">
    <source>
        <dbReference type="EMBL" id="AXI08806.1"/>
    </source>
</evidence>